<dbReference type="GO" id="GO:0005516">
    <property type="term" value="F:calmodulin binding"/>
    <property type="evidence" value="ECO:0007669"/>
    <property type="project" value="InterPro"/>
</dbReference>
<evidence type="ECO:0000313" key="4">
    <source>
        <dbReference type="EMBL" id="KGB38639.1"/>
    </source>
</evidence>
<feature type="compositionally biased region" description="Basic and acidic residues" evidence="2">
    <location>
        <begin position="255"/>
        <end position="273"/>
    </location>
</feature>
<dbReference type="GO" id="GO:0036449">
    <property type="term" value="C:microtubule minus-end"/>
    <property type="evidence" value="ECO:0007669"/>
    <property type="project" value="TreeGrafter"/>
</dbReference>
<evidence type="ECO:0000256" key="2">
    <source>
        <dbReference type="SAM" id="MobiDB-lite"/>
    </source>
</evidence>
<feature type="region of interest" description="Disordered" evidence="2">
    <location>
        <begin position="1541"/>
        <end position="1565"/>
    </location>
</feature>
<feature type="region of interest" description="Disordered" evidence="2">
    <location>
        <begin position="908"/>
        <end position="932"/>
    </location>
</feature>
<comment type="domain">
    <text evidence="1">The CKK domain binds microtubules.</text>
</comment>
<accession>A0A094ZZM6</accession>
<organism evidence="4">
    <name type="scientific">Schistosoma haematobium</name>
    <name type="common">Blood fluke</name>
    <dbReference type="NCBI Taxonomy" id="6185"/>
    <lineage>
        <taxon>Eukaryota</taxon>
        <taxon>Metazoa</taxon>
        <taxon>Spiralia</taxon>
        <taxon>Lophotrochozoa</taxon>
        <taxon>Platyhelminthes</taxon>
        <taxon>Trematoda</taxon>
        <taxon>Digenea</taxon>
        <taxon>Strigeidida</taxon>
        <taxon>Schistosomatoidea</taxon>
        <taxon>Schistosomatidae</taxon>
        <taxon>Schistosoma</taxon>
    </lineage>
</organism>
<dbReference type="GO" id="GO:0007026">
    <property type="term" value="P:negative regulation of microtubule depolymerization"/>
    <property type="evidence" value="ECO:0007669"/>
    <property type="project" value="TreeGrafter"/>
</dbReference>
<feature type="region of interest" description="Disordered" evidence="2">
    <location>
        <begin position="99"/>
        <end position="173"/>
    </location>
</feature>
<sequence>MVEPVGISNVVENRWNPLEALFKPNVLNESSEVYMNIPSTENHVAETECTDHRSSEVMSYYPVVDYQFPNTTQGNILNCKITNVDTAHVTTTTKSQYLKENPVTEEAQAPYNSQKIDSKSFRHSRSMSHNRMMPTYSSSQHKSQKDEDFNPSRRSGYRISHSRKHPIDHHDKNSRFFKWHHKPSRRKNNFTPYNIDGYSDSDLNTMYYNRNNMEYSSSDCSSSSEQSAEVLGEGIYSNHSSQKRHGHCPTFVDNAESRRTLTQNERRKLYNRERSKRRQRNIPETVNQPYFYGSHPVQQQVHCVYPYETANQKVYTDIHCLPYAPVQPTWIRPPFITNTLNPCPFYATNQPTFVGSPSVSVIPRLHSTSPLSFSHPNNPDQLLVYNLNEQNVLVPESNNPNVHIITEAVVSTESVNLQTEGIWEINQSFVAGLSSFELYAGVHRIINLKVPSQCFSSLLDELTHFSGGRKLTLDPAVLESYSHELMQMTKDPKSIYYKSEVLQSPYIVQPTDLIYPNSGLQNEDSSQSVHQLNLIWLASHIALIEMILRTYLLNTITPETLINALSIITGYNLKEHSIKGLQGADGALFWLVTVAARTVTILGINDCTEWLTNHLTGKESSKKEQSESSCDSTYTINTDSLKESADKFLRGLAMANLVALTFHFYCPELAPAEDFLFNFPSTGEIEPAASHHNARAIALICQKNIDLYNVLFLMPDSCNGNIIRLNDSGSTTLNTLNLLGFCSQGLARSPTHRRLQHAAMAGELFVWFTSRLPNREINSIMPSTMNYTKHMHESNTQPFQEGFTGLKCKTSDTDDNQINMIPLDEVNDDSNSASGRGTYRLDETFNEHQRQVKQSKKPNLQTSYFIRSKTIRLNKNLSDVEKLNSKLKELSTKQLIDSKTGGIYFPVDLTDTPRNEENKQDNVANQDESQSAPTKWNPLEALFKPNVLNESSEVYMNIPSTENHVAETECTDHRSSEVMSYYPVVDYQFPNTTQGNILNCKITNVDTAHVTTTTKSQYLKENPVTEEAQAPYNSQKIDSKSFRHSRSMSHNRMMPTYSSSQHKSQKDEDFNPSRRSGYRISHSRKHPIDHHDKNSRFFKWHHKPSRRKNNFTPYNIDGYSDSDLNTMYYNRNNMEYSSSDCSSSSEQSAEVLGEGIYSNHSSQKRHGHCPTFVDNAESRRTLTQNERRKLYNRERSKRRQRNIPETVNQPYFYGSHPVQQQVHCVYPYETANQKVYTDIHCLPYAPVQPTWIRPPFITNTLNPCPFYATNQPTFVGSPSVSVIPRLHSTSPLSFSHPNNPDQLLVYNLNEQNVLVPESNNPNVHIITEAVVSTESVNLQTEDCSPISNVTIQNQLESRSYPIPQYEIISNQNFEPNNVTSNNSPVIQVPVYYSQAESFFIPFETDSSNVSSTFHHKHNSKFKSKNKSVTNQKLIDNFSELKHSNAFDNDVNHLDGMSLEPINVVISTAQLENYQLSGSNRITSSSDTIEQSEDNIHTTPDQYVDKCKSKQSEKQIQGHVRPRKESILPTYLEKRSMKAYKKEINSSENSRSSSEKSQTISNMKENSFKTNENVVNTTKVIIPTHQRRTASVSRTIGIVKPNFNGGQRRHTQDELSLLDVKSQSHIIETGSSNDLKLFVQLQTKSNRRAISNALNYCCLAGPVNETMKRTALEALGCSDGKHFIILLKSQCQYSGLYNYLPIIEKAIRISGTGPSKIENNMVDKYYKYDSGLKRFVEINSTSHMSTIIDAIQLHGRPRNYSTKSYAAQTTNSTKCPLHAK</sequence>
<dbReference type="InterPro" id="IPR032940">
    <property type="entry name" value="CAMSAP"/>
</dbReference>
<dbReference type="GO" id="GO:0051011">
    <property type="term" value="F:microtubule minus-end binding"/>
    <property type="evidence" value="ECO:0007669"/>
    <property type="project" value="TreeGrafter"/>
</dbReference>
<dbReference type="PANTHER" id="PTHR21595">
    <property type="entry name" value="PATRONIN"/>
    <property type="match status" value="1"/>
</dbReference>
<dbReference type="SMART" id="SM01051">
    <property type="entry name" value="CAMSAP_CKK"/>
    <property type="match status" value="1"/>
</dbReference>
<feature type="compositionally biased region" description="Low complexity" evidence="2">
    <location>
        <begin position="1545"/>
        <end position="1556"/>
    </location>
</feature>
<feature type="region of interest" description="Disordered" evidence="2">
    <location>
        <begin position="1020"/>
        <end position="1095"/>
    </location>
</feature>
<dbReference type="PANTHER" id="PTHR21595:SF0">
    <property type="entry name" value="PATRONIN"/>
    <property type="match status" value="1"/>
</dbReference>
<gene>
    <name evidence="4" type="ORF">MS3_07033</name>
</gene>
<feature type="region of interest" description="Disordered" evidence="2">
    <location>
        <begin position="238"/>
        <end position="283"/>
    </location>
</feature>
<dbReference type="InterPro" id="IPR014797">
    <property type="entry name" value="CKK_CAMSAP"/>
</dbReference>
<reference evidence="4" key="1">
    <citation type="journal article" date="2012" name="Nat. Genet.">
        <title>Whole-genome sequence of Schistosoma haematobium.</title>
        <authorList>
            <person name="Young N.D."/>
            <person name="Jex A.R."/>
            <person name="Li B."/>
            <person name="Liu S."/>
            <person name="Yang L."/>
            <person name="Xiong Z."/>
            <person name="Li Y."/>
            <person name="Cantacessi C."/>
            <person name="Hall R.S."/>
            <person name="Xu X."/>
            <person name="Chen F."/>
            <person name="Wu X."/>
            <person name="Zerlotini A."/>
            <person name="Oliveira G."/>
            <person name="Hofmann A."/>
            <person name="Zhang G."/>
            <person name="Fang X."/>
            <person name="Kang Y."/>
            <person name="Campbell B.E."/>
            <person name="Loukas A."/>
            <person name="Ranganathan S."/>
            <person name="Rollinson D."/>
            <person name="Rinaldi G."/>
            <person name="Brindley P.J."/>
            <person name="Yang H."/>
            <person name="Wang J."/>
            <person name="Wang J."/>
            <person name="Gasser R.B."/>
        </authorList>
    </citation>
    <scope>NUCLEOTIDE SEQUENCE [LARGE SCALE GENOMIC DNA]</scope>
</reference>
<dbReference type="InterPro" id="IPR038209">
    <property type="entry name" value="CKK_dom_sf"/>
</dbReference>
<feature type="compositionally biased region" description="Polar residues" evidence="2">
    <location>
        <begin position="921"/>
        <end position="932"/>
    </location>
</feature>
<feature type="domain" description="CKK" evidence="3">
    <location>
        <begin position="1633"/>
        <end position="1767"/>
    </location>
</feature>
<feature type="compositionally biased region" description="Basic and acidic residues" evidence="2">
    <location>
        <begin position="1176"/>
        <end position="1194"/>
    </location>
</feature>
<feature type="region of interest" description="Disordered" evidence="2">
    <location>
        <begin position="1159"/>
        <end position="1204"/>
    </location>
</feature>
<comment type="similarity">
    <text evidence="1">Belongs to the CAMSAP1 family.</text>
</comment>
<keyword evidence="1" id="KW-0493">Microtubule</keyword>
<proteinExistence type="inferred from homology"/>
<dbReference type="Gene3D" id="3.10.20.360">
    <property type="entry name" value="CKK domain"/>
    <property type="match status" value="1"/>
</dbReference>
<dbReference type="GO" id="GO:0031122">
    <property type="term" value="P:cytoplasmic microtubule organization"/>
    <property type="evidence" value="ECO:0007669"/>
    <property type="project" value="TreeGrafter"/>
</dbReference>
<evidence type="ECO:0000256" key="1">
    <source>
        <dbReference type="PROSITE-ProRule" id="PRU00841"/>
    </source>
</evidence>
<dbReference type="PROSITE" id="PS51508">
    <property type="entry name" value="CKK"/>
    <property type="match status" value="1"/>
</dbReference>
<dbReference type="Pfam" id="PF08683">
    <property type="entry name" value="CAMSAP_CKK"/>
    <property type="match status" value="1"/>
</dbReference>
<dbReference type="InterPro" id="IPR011033">
    <property type="entry name" value="PRC_barrel-like_sf"/>
</dbReference>
<dbReference type="EMBL" id="KL251051">
    <property type="protein sequence ID" value="KGB38639.1"/>
    <property type="molecule type" value="Genomic_DNA"/>
</dbReference>
<protein>
    <submittedName>
        <fullName evidence="4">Short spindle protein 4</fullName>
    </submittedName>
</protein>
<feature type="compositionally biased region" description="Basic and acidic residues" evidence="2">
    <location>
        <begin position="911"/>
        <end position="920"/>
    </location>
</feature>
<dbReference type="SUPFAM" id="SSF50346">
    <property type="entry name" value="PRC-barrel domain"/>
    <property type="match status" value="1"/>
</dbReference>
<evidence type="ECO:0000259" key="3">
    <source>
        <dbReference type="PROSITE" id="PS51508"/>
    </source>
</evidence>
<name>A0A094ZZM6_SCHHA</name>